<evidence type="ECO:0008006" key="5">
    <source>
        <dbReference type="Google" id="ProtNLM"/>
    </source>
</evidence>
<dbReference type="Proteomes" id="UP000054481">
    <property type="component" value="Unassembled WGS sequence"/>
</dbReference>
<dbReference type="AlphaFoldDB" id="A0A0F8A0E7"/>
<proteinExistence type="predicted"/>
<gene>
    <name evidence="3" type="ORF">HIM_12145</name>
</gene>
<evidence type="ECO:0000313" key="4">
    <source>
        <dbReference type="Proteomes" id="UP000054481"/>
    </source>
</evidence>
<keyword evidence="4" id="KW-1185">Reference proteome</keyword>
<reference evidence="3 4" key="1">
    <citation type="journal article" date="2014" name="Genome Biol. Evol.">
        <title>Comparative genomics and transcriptomics analyses reveal divergent lifestyle features of nematode endoparasitic fungus Hirsutella minnesotensis.</title>
        <authorList>
            <person name="Lai Y."/>
            <person name="Liu K."/>
            <person name="Zhang X."/>
            <person name="Zhang X."/>
            <person name="Li K."/>
            <person name="Wang N."/>
            <person name="Shu C."/>
            <person name="Wu Y."/>
            <person name="Wang C."/>
            <person name="Bushley K.E."/>
            <person name="Xiang M."/>
            <person name="Liu X."/>
        </authorList>
    </citation>
    <scope>NUCLEOTIDE SEQUENCE [LARGE SCALE GENOMIC DNA]</scope>
    <source>
        <strain evidence="3 4">3608</strain>
    </source>
</reference>
<feature type="chain" id="PRO_5002526338" description="SMP-30/Gluconolactonase/LRE-like region domain-containing protein" evidence="2">
    <location>
        <begin position="23"/>
        <end position="461"/>
    </location>
</feature>
<dbReference type="Pfam" id="PF22701">
    <property type="entry name" value="Mala_s_1-like"/>
    <property type="match status" value="1"/>
</dbReference>
<dbReference type="SUPFAM" id="SSF101898">
    <property type="entry name" value="NHL repeat"/>
    <property type="match status" value="1"/>
</dbReference>
<dbReference type="EMBL" id="KQ030887">
    <property type="protein sequence ID" value="KJZ68469.1"/>
    <property type="molecule type" value="Genomic_DNA"/>
</dbReference>
<dbReference type="OrthoDB" id="4434395at2759"/>
<keyword evidence="2" id="KW-0732">Signal</keyword>
<protein>
    <recommendedName>
        <fullName evidence="5">SMP-30/Gluconolactonase/LRE-like region domain-containing protein</fullName>
    </recommendedName>
</protein>
<evidence type="ECO:0000256" key="1">
    <source>
        <dbReference type="SAM" id="MobiDB-lite"/>
    </source>
</evidence>
<sequence length="461" mass="48558">MISRTATFLSAVLAAASVSAQAFGPAPVAGPTPAAPKGVTGDCTMPSGNFNITSFQLYPENADFDPKRCLVYFSVLYNATVAVYDVKKKAIVDTISVRNIAGPVIHASGVQYDLKNDKLAIMLNAGAAFDTQGQDISGDNNLVFYDPKSKKTDALVNLSNTAKEGFRAFQDMEHDEEGNVFVVGSYGPSMLRVSAKDQKVEEWYVGTTPAPTKGLTGVAKLNRDTLLVTDESDHSLYRFSMSQRGQREKVELTSGNLTSAMDGVYLPPKYRGHCLLVSDSVNGTVVLRSSDEWKTAEVADVVPNDFFTVNGFTAASVQIAQRIFAVTEWFLDGGGLKAGDRSDFPMVDITDRLDKVCGQEPAGPGPAPGPTSGSDRVIFPDELKKIKADAGKKNNAVPGAGANGTPGGPEPGQAPASDRVIFPDELKKIRASAKKNKIAPAAGAKGAPGAGPGPASGSRCS</sequence>
<accession>A0A0F8A0E7</accession>
<evidence type="ECO:0000313" key="3">
    <source>
        <dbReference type="EMBL" id="KJZ68469.1"/>
    </source>
</evidence>
<organism evidence="3 4">
    <name type="scientific">Hirsutella minnesotensis 3608</name>
    <dbReference type="NCBI Taxonomy" id="1043627"/>
    <lineage>
        <taxon>Eukaryota</taxon>
        <taxon>Fungi</taxon>
        <taxon>Dikarya</taxon>
        <taxon>Ascomycota</taxon>
        <taxon>Pezizomycotina</taxon>
        <taxon>Sordariomycetes</taxon>
        <taxon>Hypocreomycetidae</taxon>
        <taxon>Hypocreales</taxon>
        <taxon>Ophiocordycipitaceae</taxon>
        <taxon>Hirsutella</taxon>
    </lineage>
</organism>
<name>A0A0F8A0E7_9HYPO</name>
<feature type="signal peptide" evidence="2">
    <location>
        <begin position="1"/>
        <end position="22"/>
    </location>
</feature>
<dbReference type="CDD" id="cd12811">
    <property type="entry name" value="MALA"/>
    <property type="match status" value="1"/>
</dbReference>
<feature type="region of interest" description="Disordered" evidence="1">
    <location>
        <begin position="356"/>
        <end position="377"/>
    </location>
</feature>
<feature type="region of interest" description="Disordered" evidence="1">
    <location>
        <begin position="389"/>
        <end position="461"/>
    </location>
</feature>
<dbReference type="InterPro" id="IPR054550">
    <property type="entry name" value="Mala_s_1-like"/>
</dbReference>
<evidence type="ECO:0000256" key="2">
    <source>
        <dbReference type="SAM" id="SignalP"/>
    </source>
</evidence>